<reference evidence="1 2" key="1">
    <citation type="submission" date="2012-06" db="EMBL/GenBank/DDBJ databases">
        <title>Finished chromosome of genome of Cylindrospermum stagnale PCC 7417.</title>
        <authorList>
            <consortium name="US DOE Joint Genome Institute"/>
            <person name="Gugger M."/>
            <person name="Coursin T."/>
            <person name="Rippka R."/>
            <person name="Tandeau De Marsac N."/>
            <person name="Huntemann M."/>
            <person name="Wei C.-L."/>
            <person name="Han J."/>
            <person name="Detter J.C."/>
            <person name="Han C."/>
            <person name="Tapia R."/>
            <person name="Chen A."/>
            <person name="Kyrpides N."/>
            <person name="Mavromatis K."/>
            <person name="Markowitz V."/>
            <person name="Szeto E."/>
            <person name="Ivanova N."/>
            <person name="Pagani I."/>
            <person name="Pati A."/>
            <person name="Goodwin L."/>
            <person name="Nordberg H.P."/>
            <person name="Cantor M.N."/>
            <person name="Hua S.X."/>
            <person name="Woyke T."/>
            <person name="Kerfeld C.A."/>
        </authorList>
    </citation>
    <scope>NUCLEOTIDE SEQUENCE [LARGE SCALE GENOMIC DNA]</scope>
    <source>
        <strain evidence="1 2">PCC 7417</strain>
    </source>
</reference>
<proteinExistence type="predicted"/>
<organism evidence="1 2">
    <name type="scientific">Cylindrospermum stagnale PCC 7417</name>
    <dbReference type="NCBI Taxonomy" id="56107"/>
    <lineage>
        <taxon>Bacteria</taxon>
        <taxon>Bacillati</taxon>
        <taxon>Cyanobacteriota</taxon>
        <taxon>Cyanophyceae</taxon>
        <taxon>Nostocales</taxon>
        <taxon>Nostocaceae</taxon>
        <taxon>Cylindrospermum</taxon>
    </lineage>
</organism>
<name>K9WUN8_9NOST</name>
<dbReference type="Proteomes" id="UP000010475">
    <property type="component" value="Chromosome"/>
</dbReference>
<keyword evidence="2" id="KW-1185">Reference proteome</keyword>
<dbReference type="InterPro" id="IPR048275">
    <property type="entry name" value="Cinnamycin_RiPP"/>
</dbReference>
<sequence length="112" mass="12451">MSNKTLPEIPMSYLDQLLHRAIVDSEFRIELLSRPEEFGITKADVENLALLTSVEQQDMSFVELVVEDDMVRAACGRTCVSGFTILCDGSTQPNCRRTCVSGYTIRCDGVTV</sequence>
<evidence type="ECO:0008006" key="3">
    <source>
        <dbReference type="Google" id="ProtNLM"/>
    </source>
</evidence>
<dbReference type="Pfam" id="PF19398">
    <property type="entry name" value="DurB-like"/>
    <property type="match status" value="1"/>
</dbReference>
<evidence type="ECO:0000313" key="1">
    <source>
        <dbReference type="EMBL" id="AFZ23928.1"/>
    </source>
</evidence>
<dbReference type="KEGG" id="csg:Cylst_1653"/>
<dbReference type="NCBIfam" id="NF033431">
    <property type="entry name" value="cinnamycin_RiPP"/>
    <property type="match status" value="1"/>
</dbReference>
<dbReference type="AlphaFoldDB" id="K9WUN8"/>
<dbReference type="EMBL" id="CP003642">
    <property type="protein sequence ID" value="AFZ23928.1"/>
    <property type="molecule type" value="Genomic_DNA"/>
</dbReference>
<dbReference type="RefSeq" id="WP_015207184.1">
    <property type="nucleotide sequence ID" value="NC_019757.1"/>
</dbReference>
<accession>K9WUN8</accession>
<gene>
    <name evidence="1" type="ORF">Cylst_1653</name>
</gene>
<dbReference type="InterPro" id="IPR046016">
    <property type="entry name" value="Dur/DurB-like"/>
</dbReference>
<dbReference type="HOGENOM" id="CLU_2141764_0_0_3"/>
<evidence type="ECO:0000313" key="2">
    <source>
        <dbReference type="Proteomes" id="UP000010475"/>
    </source>
</evidence>
<protein>
    <recommendedName>
        <fullName evidence="3">Nif11 domain-containing protein</fullName>
    </recommendedName>
</protein>